<dbReference type="InterPro" id="IPR017871">
    <property type="entry name" value="ABC_transporter-like_CS"/>
</dbReference>
<feature type="compositionally biased region" description="Low complexity" evidence="3">
    <location>
        <begin position="268"/>
        <end position="309"/>
    </location>
</feature>
<evidence type="ECO:0000313" key="6">
    <source>
        <dbReference type="Proteomes" id="UP000541033"/>
    </source>
</evidence>
<protein>
    <submittedName>
        <fullName evidence="5">ABC-2 type transport system ATP-binding protein</fullName>
    </submittedName>
</protein>
<dbReference type="InterPro" id="IPR003439">
    <property type="entry name" value="ABC_transporter-like_ATP-bd"/>
</dbReference>
<keyword evidence="6" id="KW-1185">Reference proteome</keyword>
<evidence type="ECO:0000256" key="3">
    <source>
        <dbReference type="SAM" id="MobiDB-lite"/>
    </source>
</evidence>
<dbReference type="Gene3D" id="3.40.50.300">
    <property type="entry name" value="P-loop containing nucleotide triphosphate hydrolases"/>
    <property type="match status" value="1"/>
</dbReference>
<evidence type="ECO:0000256" key="2">
    <source>
        <dbReference type="ARBA" id="ARBA00022840"/>
    </source>
</evidence>
<evidence type="ECO:0000259" key="4">
    <source>
        <dbReference type="PROSITE" id="PS50893"/>
    </source>
</evidence>
<sequence>MMNNGGHGAHRADKTPSPNAAILVDGLTIKRGHQTALDSITLSVPTGRITGLLGPSGCGKSTLMRSIVGVQQLTAGTITVLGSPAGSASLRKQIGYVTQAPSVYDDLTVRQNLRYFGRILGAPASDVDRVLSITNLEDKATTLAGSLSGGQRSRASLAAALMGTPQLLVLDEPTVGLDPVLRNELWDVFHSLRDAGQTIVVSSHVMDEAERCDDLILLRDGRLVAHDSPEHLTAATGTSSVEDAFITLVTKDSRAGAHLGTPLGTPLDATSADTTADSTATVASRTGATPSKATPTEATATSATAVEAASNDEEQS</sequence>
<dbReference type="GO" id="GO:0016887">
    <property type="term" value="F:ATP hydrolysis activity"/>
    <property type="evidence" value="ECO:0007669"/>
    <property type="project" value="InterPro"/>
</dbReference>
<dbReference type="PROSITE" id="PS00211">
    <property type="entry name" value="ABC_TRANSPORTER_1"/>
    <property type="match status" value="1"/>
</dbReference>
<feature type="region of interest" description="Disordered" evidence="3">
    <location>
        <begin position="257"/>
        <end position="316"/>
    </location>
</feature>
<dbReference type="PANTHER" id="PTHR43038:SF3">
    <property type="entry name" value="ABC TRANSPORTER G FAMILY MEMBER 20 ISOFORM X1"/>
    <property type="match status" value="1"/>
</dbReference>
<dbReference type="PROSITE" id="PS50893">
    <property type="entry name" value="ABC_TRANSPORTER_2"/>
    <property type="match status" value="1"/>
</dbReference>
<dbReference type="CDD" id="cd03230">
    <property type="entry name" value="ABC_DR_subfamily_A"/>
    <property type="match status" value="1"/>
</dbReference>
<comment type="caution">
    <text evidence="5">The sequence shown here is derived from an EMBL/GenBank/DDBJ whole genome shotgun (WGS) entry which is preliminary data.</text>
</comment>
<dbReference type="SUPFAM" id="SSF52540">
    <property type="entry name" value="P-loop containing nucleoside triphosphate hydrolases"/>
    <property type="match status" value="1"/>
</dbReference>
<dbReference type="AlphaFoldDB" id="A0A7X5TUM7"/>
<dbReference type="RefSeq" id="WP_243848787.1">
    <property type="nucleotide sequence ID" value="NZ_JAAMOX010000002.1"/>
</dbReference>
<proteinExistence type="predicted"/>
<dbReference type="GO" id="GO:0005524">
    <property type="term" value="F:ATP binding"/>
    <property type="evidence" value="ECO:0007669"/>
    <property type="project" value="UniProtKB-KW"/>
</dbReference>
<gene>
    <name evidence="5" type="ORF">FHX76_002444</name>
</gene>
<organism evidence="5 6">
    <name type="scientific">Lysinibacter cavernae</name>
    <dbReference type="NCBI Taxonomy" id="1640652"/>
    <lineage>
        <taxon>Bacteria</taxon>
        <taxon>Bacillati</taxon>
        <taxon>Actinomycetota</taxon>
        <taxon>Actinomycetes</taxon>
        <taxon>Micrococcales</taxon>
        <taxon>Microbacteriaceae</taxon>
        <taxon>Lysinibacter</taxon>
    </lineage>
</organism>
<name>A0A7X5TUM7_9MICO</name>
<dbReference type="SMART" id="SM00382">
    <property type="entry name" value="AAA"/>
    <property type="match status" value="1"/>
</dbReference>
<dbReference type="InterPro" id="IPR003593">
    <property type="entry name" value="AAA+_ATPase"/>
</dbReference>
<reference evidence="5 6" key="1">
    <citation type="submission" date="2020-02" db="EMBL/GenBank/DDBJ databases">
        <title>Sequencing the genomes of 1000 actinobacteria strains.</title>
        <authorList>
            <person name="Klenk H.-P."/>
        </authorList>
    </citation>
    <scope>NUCLEOTIDE SEQUENCE [LARGE SCALE GENOMIC DNA]</scope>
    <source>
        <strain evidence="5 6">DSM 27960</strain>
    </source>
</reference>
<dbReference type="PANTHER" id="PTHR43038">
    <property type="entry name" value="ATP-BINDING CASSETTE, SUB-FAMILY H, MEMBER 1"/>
    <property type="match status" value="1"/>
</dbReference>
<dbReference type="InterPro" id="IPR027417">
    <property type="entry name" value="P-loop_NTPase"/>
</dbReference>
<dbReference type="EMBL" id="JAAMOX010000002">
    <property type="protein sequence ID" value="NIH54548.1"/>
    <property type="molecule type" value="Genomic_DNA"/>
</dbReference>
<evidence type="ECO:0000256" key="1">
    <source>
        <dbReference type="ARBA" id="ARBA00022741"/>
    </source>
</evidence>
<feature type="domain" description="ABC transporter" evidence="4">
    <location>
        <begin position="22"/>
        <end position="245"/>
    </location>
</feature>
<dbReference type="Proteomes" id="UP000541033">
    <property type="component" value="Unassembled WGS sequence"/>
</dbReference>
<accession>A0A7X5TUM7</accession>
<keyword evidence="2 5" id="KW-0067">ATP-binding</keyword>
<dbReference type="Pfam" id="PF00005">
    <property type="entry name" value="ABC_tran"/>
    <property type="match status" value="1"/>
</dbReference>
<evidence type="ECO:0000313" key="5">
    <source>
        <dbReference type="EMBL" id="NIH54548.1"/>
    </source>
</evidence>
<keyword evidence="1" id="KW-0547">Nucleotide-binding</keyword>